<reference evidence="9 10" key="1">
    <citation type="journal article" date="2016" name="Sci. Rep.">
        <title>Draft genome sequencing and secretome analysis of fungal phytopathogen Ascochyta rabiei provides insight into the necrotrophic effector repertoire.</title>
        <authorList>
            <person name="Verma S."/>
            <person name="Gazara R.K."/>
            <person name="Nizam S."/>
            <person name="Parween S."/>
            <person name="Chattopadhyay D."/>
            <person name="Verma P.K."/>
        </authorList>
    </citation>
    <scope>NUCLEOTIDE SEQUENCE [LARGE SCALE GENOMIC DNA]</scope>
    <source>
        <strain evidence="9 10">ArDII</strain>
    </source>
</reference>
<dbReference type="EMBL" id="JYNV01000024">
    <property type="protein sequence ID" value="KZM28295.1"/>
    <property type="molecule type" value="Genomic_DNA"/>
</dbReference>
<feature type="transmembrane region" description="Helical" evidence="7">
    <location>
        <begin position="448"/>
        <end position="466"/>
    </location>
</feature>
<dbReference type="GO" id="GO:0016020">
    <property type="term" value="C:membrane"/>
    <property type="evidence" value="ECO:0007669"/>
    <property type="project" value="UniProtKB-SubCell"/>
</dbReference>
<dbReference type="FunFam" id="1.20.1250.20:FF:000134">
    <property type="entry name" value="MFS sugar transporter protein"/>
    <property type="match status" value="1"/>
</dbReference>
<feature type="transmembrane region" description="Helical" evidence="7">
    <location>
        <begin position="107"/>
        <end position="125"/>
    </location>
</feature>
<dbReference type="Pfam" id="PF00083">
    <property type="entry name" value="Sugar_tr"/>
    <property type="match status" value="1"/>
</dbReference>
<proteinExistence type="inferred from homology"/>
<evidence type="ECO:0000256" key="4">
    <source>
        <dbReference type="ARBA" id="ARBA00022692"/>
    </source>
</evidence>
<evidence type="ECO:0000256" key="7">
    <source>
        <dbReference type="SAM" id="Phobius"/>
    </source>
</evidence>
<protein>
    <submittedName>
        <fullName evidence="9">Substrate-specific transmembrane transporter</fullName>
    </submittedName>
</protein>
<comment type="subcellular location">
    <subcellularLocation>
        <location evidence="1">Membrane</location>
        <topology evidence="1">Multi-pass membrane protein</topology>
    </subcellularLocation>
</comment>
<dbReference type="PANTHER" id="PTHR48022">
    <property type="entry name" value="PLASTIDIC GLUCOSE TRANSPORTER 4"/>
    <property type="match status" value="1"/>
</dbReference>
<dbReference type="GO" id="GO:0005351">
    <property type="term" value="F:carbohydrate:proton symporter activity"/>
    <property type="evidence" value="ECO:0007669"/>
    <property type="project" value="TreeGrafter"/>
</dbReference>
<evidence type="ECO:0000256" key="3">
    <source>
        <dbReference type="ARBA" id="ARBA00022448"/>
    </source>
</evidence>
<evidence type="ECO:0000256" key="2">
    <source>
        <dbReference type="ARBA" id="ARBA00010992"/>
    </source>
</evidence>
<dbReference type="InterPro" id="IPR005828">
    <property type="entry name" value="MFS_sugar_transport-like"/>
</dbReference>
<comment type="similarity">
    <text evidence="2">Belongs to the major facilitator superfamily. Sugar transporter (TC 2.A.1.1) family.</text>
</comment>
<comment type="caution">
    <text evidence="9">The sequence shown here is derived from an EMBL/GenBank/DDBJ whole genome shotgun (WGS) entry which is preliminary data.</text>
</comment>
<sequence>MGITKLGSPSNGVNDELLAVLPDNKPWYAKAHLVKLHFCILSLFMFSSANGYDGSLMNGLQALPQWETFMDTPRGAWLGFINAIYWLGMGISYPMTAFVANKYGRKVGVFIGYIFLFAGSLVVLSDNSVSFVLSRFLVGCASAWFGNAVPLLINEISHPSYRGILSALFMCGWYVGGTIAAFVTFGTRNVPNDWAWRIPSVLQLLLPLVALPGLLMAPESPRWLVSVDRVDQARNILTKHHAGGDPTSALVEYEMTEIIAAIRLESTLADASYMELFKTPGNRRRLFIFISLGIFSQWCGNGVVSYYLAIVLRTVGITSVTHQTLISGLLQVWNLLFAVAAGLSVDKLGRRSLFLASAGVMLVSYILVTALSGSFAESGSAATGVAVIPFLFIFFAGYDIALTPFLTAYPCEIWPYRLRSHGLTVTWITVVVANFFNTFVNPIALEAIAWKYYFVFIVVLVAMDFFEEIGYNKWAASYLMAIAFFQIGKHNRARMIEVECMQLGRLLDLHRIEAYRDLDYIETQLRKKGFWLLFYGYIHTEVQNFRKERLSYLDHAALETINLEALMPLEVEDEQIFQHHVVTSPIARLGLTTGFVIHSRIFWQALQDANINNTGCLCCRSRSPVAQVEHLRGRLRDLKYALDDAPLQLRQWVLPYSLPASEVITHSQQATLRANIHVTHLWLQSMLLDQLDLLTSAEEHWHDREVISSQLLHVLHNTPQKDIEPNGLHLVYKVRDVAVGLLACPFAIPDPSAKRAQEYVREFTDIMARLDASETVNTANIQSWIDTGRQNIPSTA</sequence>
<evidence type="ECO:0000256" key="1">
    <source>
        <dbReference type="ARBA" id="ARBA00004141"/>
    </source>
</evidence>
<keyword evidence="5 7" id="KW-1133">Transmembrane helix</keyword>
<feature type="domain" description="Major facilitator superfamily (MFS) profile" evidence="8">
    <location>
        <begin position="39"/>
        <end position="475"/>
    </location>
</feature>
<evidence type="ECO:0000259" key="8">
    <source>
        <dbReference type="PROSITE" id="PS50850"/>
    </source>
</evidence>
<dbReference type="Proteomes" id="UP000076837">
    <property type="component" value="Unassembled WGS sequence"/>
</dbReference>
<dbReference type="Gene3D" id="1.20.1250.20">
    <property type="entry name" value="MFS general substrate transporter like domains"/>
    <property type="match status" value="1"/>
</dbReference>
<dbReference type="InterPro" id="IPR036259">
    <property type="entry name" value="MFS_trans_sf"/>
</dbReference>
<feature type="transmembrane region" description="Helical" evidence="7">
    <location>
        <begin position="165"/>
        <end position="186"/>
    </location>
</feature>
<evidence type="ECO:0000313" key="9">
    <source>
        <dbReference type="EMBL" id="KZM28295.1"/>
    </source>
</evidence>
<evidence type="ECO:0000313" key="10">
    <source>
        <dbReference type="Proteomes" id="UP000076837"/>
    </source>
</evidence>
<feature type="transmembrane region" description="Helical" evidence="7">
    <location>
        <begin position="286"/>
        <end position="312"/>
    </location>
</feature>
<dbReference type="PANTHER" id="PTHR48022:SF3">
    <property type="entry name" value="HEXOSE TRANSPORTER PROTEIN (AFU_ORTHOLOGUE AFUA_8G04480)-RELATED"/>
    <property type="match status" value="1"/>
</dbReference>
<dbReference type="PROSITE" id="PS00216">
    <property type="entry name" value="SUGAR_TRANSPORT_1"/>
    <property type="match status" value="1"/>
</dbReference>
<feature type="transmembrane region" description="Helical" evidence="7">
    <location>
        <begin position="418"/>
        <end position="436"/>
    </location>
</feature>
<keyword evidence="3" id="KW-0813">Transport</keyword>
<keyword evidence="6 7" id="KW-0472">Membrane</keyword>
<dbReference type="CDD" id="cd12148">
    <property type="entry name" value="fungal_TF_MHR"/>
    <property type="match status" value="1"/>
</dbReference>
<gene>
    <name evidence="9" type="ORF">ST47_g562</name>
</gene>
<feature type="transmembrane region" description="Helical" evidence="7">
    <location>
        <begin position="131"/>
        <end position="153"/>
    </location>
</feature>
<feature type="transmembrane region" description="Helical" evidence="7">
    <location>
        <begin position="76"/>
        <end position="100"/>
    </location>
</feature>
<keyword evidence="10" id="KW-1185">Reference proteome</keyword>
<dbReference type="InterPro" id="IPR020846">
    <property type="entry name" value="MFS_dom"/>
</dbReference>
<evidence type="ECO:0000256" key="6">
    <source>
        <dbReference type="ARBA" id="ARBA00023136"/>
    </source>
</evidence>
<dbReference type="AlphaFoldDB" id="A0A163M0R3"/>
<feature type="transmembrane region" description="Helical" evidence="7">
    <location>
        <begin position="324"/>
        <end position="345"/>
    </location>
</feature>
<name>A0A163M0R3_DIDRA</name>
<dbReference type="InterPro" id="IPR050360">
    <property type="entry name" value="MFS_Sugar_Transporters"/>
</dbReference>
<dbReference type="PROSITE" id="PS50850">
    <property type="entry name" value="MFS"/>
    <property type="match status" value="1"/>
</dbReference>
<feature type="transmembrane region" description="Helical" evidence="7">
    <location>
        <begin position="198"/>
        <end position="217"/>
    </location>
</feature>
<accession>A0A163M0R3</accession>
<evidence type="ECO:0000256" key="5">
    <source>
        <dbReference type="ARBA" id="ARBA00022989"/>
    </source>
</evidence>
<keyword evidence="4 7" id="KW-0812">Transmembrane</keyword>
<feature type="transmembrane region" description="Helical" evidence="7">
    <location>
        <begin position="352"/>
        <end position="375"/>
    </location>
</feature>
<organism evidence="9 10">
    <name type="scientific">Didymella rabiei</name>
    <name type="common">Chickpea ascochyta blight fungus</name>
    <name type="synonym">Mycosphaerella rabiei</name>
    <dbReference type="NCBI Taxonomy" id="5454"/>
    <lineage>
        <taxon>Eukaryota</taxon>
        <taxon>Fungi</taxon>
        <taxon>Dikarya</taxon>
        <taxon>Ascomycota</taxon>
        <taxon>Pezizomycotina</taxon>
        <taxon>Dothideomycetes</taxon>
        <taxon>Pleosporomycetidae</taxon>
        <taxon>Pleosporales</taxon>
        <taxon>Pleosporineae</taxon>
        <taxon>Didymellaceae</taxon>
        <taxon>Ascochyta</taxon>
    </lineage>
</organism>
<dbReference type="SUPFAM" id="SSF103473">
    <property type="entry name" value="MFS general substrate transporter"/>
    <property type="match status" value="1"/>
</dbReference>
<dbReference type="InterPro" id="IPR005829">
    <property type="entry name" value="Sugar_transporter_CS"/>
</dbReference>
<feature type="transmembrane region" description="Helical" evidence="7">
    <location>
        <begin position="381"/>
        <end position="406"/>
    </location>
</feature>